<evidence type="ECO:0000256" key="1">
    <source>
        <dbReference type="SAM" id="MobiDB-lite"/>
    </source>
</evidence>
<feature type="compositionally biased region" description="Basic and acidic residues" evidence="1">
    <location>
        <begin position="60"/>
        <end position="69"/>
    </location>
</feature>
<name>D8LCV7_ECTSI</name>
<keyword evidence="2" id="KW-0472">Membrane</keyword>
<keyword evidence="2" id="KW-1133">Transmembrane helix</keyword>
<dbReference type="EMBL" id="FN647801">
    <property type="protein sequence ID" value="CBN75499.1"/>
    <property type="molecule type" value="Genomic_DNA"/>
</dbReference>
<dbReference type="OrthoDB" id="29755at2759"/>
<dbReference type="Proteomes" id="UP000002630">
    <property type="component" value="Linkage Group LG34"/>
</dbReference>
<evidence type="ECO:0000256" key="2">
    <source>
        <dbReference type="SAM" id="Phobius"/>
    </source>
</evidence>
<evidence type="ECO:0000313" key="3">
    <source>
        <dbReference type="EMBL" id="CBN75499.1"/>
    </source>
</evidence>
<proteinExistence type="predicted"/>
<keyword evidence="3" id="KW-0675">Receptor</keyword>
<dbReference type="EMBL" id="FN649759">
    <property type="protein sequence ID" value="CBN75499.1"/>
    <property type="molecule type" value="Genomic_DNA"/>
</dbReference>
<sequence length="153" mass="16470">MERRPVDFAVGQGELARRRAALDTLHREVGAVRGSMGGGRGGGTAAVGAAGGSGGMSRLEQQRETMKEHDRMLADLGRGVGRLKTQSVMINEETSLHVRLLDDMEGDAERASSGLLTEARHAEKIREKSKTFNLYVIILVLSIILAILVFSGL</sequence>
<protein>
    <submittedName>
        <fullName evidence="3">Soluble NSF Attachment Protein (SNAP) Receptor (SNARE)</fullName>
    </submittedName>
</protein>
<gene>
    <name evidence="3" type="primary">SNR12</name>
    <name evidence="3" type="ORF">Esi_0111_0058</name>
</gene>
<dbReference type="STRING" id="2880.D8LCV7"/>
<keyword evidence="4" id="KW-1185">Reference proteome</keyword>
<dbReference type="InParanoid" id="D8LCV7"/>
<reference evidence="3 4" key="1">
    <citation type="journal article" date="2010" name="Nature">
        <title>The Ectocarpus genome and the independent evolution of multicellularity in brown algae.</title>
        <authorList>
            <person name="Cock J.M."/>
            <person name="Sterck L."/>
            <person name="Rouze P."/>
            <person name="Scornet D."/>
            <person name="Allen A.E."/>
            <person name="Amoutzias G."/>
            <person name="Anthouard V."/>
            <person name="Artiguenave F."/>
            <person name="Aury J.M."/>
            <person name="Badger J.H."/>
            <person name="Beszteri B."/>
            <person name="Billiau K."/>
            <person name="Bonnet E."/>
            <person name="Bothwell J.H."/>
            <person name="Bowler C."/>
            <person name="Boyen C."/>
            <person name="Brownlee C."/>
            <person name="Carrano C.J."/>
            <person name="Charrier B."/>
            <person name="Cho G.Y."/>
            <person name="Coelho S.M."/>
            <person name="Collen J."/>
            <person name="Corre E."/>
            <person name="Da Silva C."/>
            <person name="Delage L."/>
            <person name="Delaroque N."/>
            <person name="Dittami S.M."/>
            <person name="Doulbeau S."/>
            <person name="Elias M."/>
            <person name="Farnham G."/>
            <person name="Gachon C.M."/>
            <person name="Gschloessl B."/>
            <person name="Heesch S."/>
            <person name="Jabbari K."/>
            <person name="Jubin C."/>
            <person name="Kawai H."/>
            <person name="Kimura K."/>
            <person name="Kloareg B."/>
            <person name="Kupper F.C."/>
            <person name="Lang D."/>
            <person name="Le Bail A."/>
            <person name="Leblanc C."/>
            <person name="Lerouge P."/>
            <person name="Lohr M."/>
            <person name="Lopez P.J."/>
            <person name="Martens C."/>
            <person name="Maumus F."/>
            <person name="Michel G."/>
            <person name="Miranda-Saavedra D."/>
            <person name="Morales J."/>
            <person name="Moreau H."/>
            <person name="Motomura T."/>
            <person name="Nagasato C."/>
            <person name="Napoli C.A."/>
            <person name="Nelson D.R."/>
            <person name="Nyvall-Collen P."/>
            <person name="Peters A.F."/>
            <person name="Pommier C."/>
            <person name="Potin P."/>
            <person name="Poulain J."/>
            <person name="Quesneville H."/>
            <person name="Read B."/>
            <person name="Rensing S.A."/>
            <person name="Ritter A."/>
            <person name="Rousvoal S."/>
            <person name="Samanta M."/>
            <person name="Samson G."/>
            <person name="Schroeder D.C."/>
            <person name="Segurens B."/>
            <person name="Strittmatter M."/>
            <person name="Tonon T."/>
            <person name="Tregear J.W."/>
            <person name="Valentin K."/>
            <person name="von Dassow P."/>
            <person name="Yamagishi T."/>
            <person name="Van de Peer Y."/>
            <person name="Wincker P."/>
        </authorList>
    </citation>
    <scope>NUCLEOTIDE SEQUENCE [LARGE SCALE GENOMIC DNA]</scope>
    <source>
        <strain evidence="4">Ec32 / CCAP1310/4</strain>
    </source>
</reference>
<dbReference type="AlphaFoldDB" id="D8LCV7"/>
<feature type="region of interest" description="Disordered" evidence="1">
    <location>
        <begin position="48"/>
        <end position="69"/>
    </location>
</feature>
<keyword evidence="2" id="KW-0812">Transmembrane</keyword>
<dbReference type="SUPFAM" id="SSF58038">
    <property type="entry name" value="SNARE fusion complex"/>
    <property type="match status" value="1"/>
</dbReference>
<feature type="transmembrane region" description="Helical" evidence="2">
    <location>
        <begin position="132"/>
        <end position="151"/>
    </location>
</feature>
<evidence type="ECO:0000313" key="4">
    <source>
        <dbReference type="Proteomes" id="UP000002630"/>
    </source>
</evidence>
<dbReference type="CDD" id="cd15841">
    <property type="entry name" value="SNARE_Qc"/>
    <property type="match status" value="1"/>
</dbReference>
<accession>D8LCV7</accession>
<dbReference type="OMA" id="CKWICAI"/>
<dbReference type="Gene3D" id="1.20.5.110">
    <property type="match status" value="1"/>
</dbReference>
<organism evidence="3 4">
    <name type="scientific">Ectocarpus siliculosus</name>
    <name type="common">Brown alga</name>
    <name type="synonym">Conferva siliculosa</name>
    <dbReference type="NCBI Taxonomy" id="2880"/>
    <lineage>
        <taxon>Eukaryota</taxon>
        <taxon>Sar</taxon>
        <taxon>Stramenopiles</taxon>
        <taxon>Ochrophyta</taxon>
        <taxon>PX clade</taxon>
        <taxon>Phaeophyceae</taxon>
        <taxon>Ectocarpales</taxon>
        <taxon>Ectocarpaceae</taxon>
        <taxon>Ectocarpus</taxon>
    </lineage>
</organism>